<evidence type="ECO:0008006" key="3">
    <source>
        <dbReference type="Google" id="ProtNLM"/>
    </source>
</evidence>
<name>A0A8J3K1N9_9ACTN</name>
<keyword evidence="2" id="KW-1185">Reference proteome</keyword>
<evidence type="ECO:0000313" key="1">
    <source>
        <dbReference type="EMBL" id="GIF88788.1"/>
    </source>
</evidence>
<dbReference type="AlphaFoldDB" id="A0A8J3K1N9"/>
<accession>A0A8J3K1N9</accession>
<reference evidence="1 2" key="1">
    <citation type="submission" date="2021-01" db="EMBL/GenBank/DDBJ databases">
        <title>Whole genome shotgun sequence of Catellatospora chokoriensis NBRC 107358.</title>
        <authorList>
            <person name="Komaki H."/>
            <person name="Tamura T."/>
        </authorList>
    </citation>
    <scope>NUCLEOTIDE SEQUENCE [LARGE SCALE GENOMIC DNA]</scope>
    <source>
        <strain evidence="1 2">NBRC 107358</strain>
    </source>
</reference>
<comment type="caution">
    <text evidence="1">The sequence shown here is derived from an EMBL/GenBank/DDBJ whole genome shotgun (WGS) entry which is preliminary data.</text>
</comment>
<organism evidence="1 2">
    <name type="scientific">Catellatospora chokoriensis</name>
    <dbReference type="NCBI Taxonomy" id="310353"/>
    <lineage>
        <taxon>Bacteria</taxon>
        <taxon>Bacillati</taxon>
        <taxon>Actinomycetota</taxon>
        <taxon>Actinomycetes</taxon>
        <taxon>Micromonosporales</taxon>
        <taxon>Micromonosporaceae</taxon>
        <taxon>Catellatospora</taxon>
    </lineage>
</organism>
<evidence type="ECO:0000313" key="2">
    <source>
        <dbReference type="Proteomes" id="UP000619293"/>
    </source>
</evidence>
<dbReference type="EMBL" id="BONG01000010">
    <property type="protein sequence ID" value="GIF88788.1"/>
    <property type="molecule type" value="Genomic_DNA"/>
</dbReference>
<sequence length="630" mass="69757">MKLEPQMTALAANAGNQADLVADAVVSGAIVVVTPDTLPESAGPEPAGSGHRTADFRHDYLACAEAGRSARFPRMGRVDDLADRYVDEWAPLSPTGATYVGISGYDDKLDDLTADGFAAGADLDRRTLAELRAIEPENEREFVAREAMIERMELGVARFDAGEVTSELNVISSALHNLRATFDLMSTDTEESVANIAARLNAFPTALTQYRQTLLDAARAGKVSARRQIEEVAKQCDIWTSTDGDDFYFGLARRIEAGGALRAELDRGAAAANEATREFGAFLRAELAPLGREKEAAGRERYELASQYFLGARVDLDETYAWGFEELHRLETEMRTVSAAIAGPGASIDEAVAKLDADPKYKIQGKEQFRDWMQQLAEKAISDLNGTHFDIPEAIRRIECCLAPTSDGGIYYTGPSEDFTRPGRMWWAVPQGVNDFSTWREVTTVYHEGAPGHHLQVAQAAYQADKLNRWQRLLSWSSGHGEGWALYSERLMDDLGYLADPADKLGMLDGQAFRAARVIVDIGMHLELEIPRDNPFGFHPGERWTPELGWEFLRAHCRVPDENLRFELNRYLGWPGQAPSYKVGERIWLQARDDAKARKGAAFDLRQFHSDALDLGSLGLDPLRKALARL</sequence>
<dbReference type="PANTHER" id="PTHR33361">
    <property type="entry name" value="GLR0591 PROTEIN"/>
    <property type="match status" value="1"/>
</dbReference>
<protein>
    <recommendedName>
        <fullName evidence="3">DUF885 domain-containing protein</fullName>
    </recommendedName>
</protein>
<dbReference type="InterPro" id="IPR010281">
    <property type="entry name" value="DUF885"/>
</dbReference>
<gene>
    <name evidence="1" type="ORF">Cch02nite_22320</name>
</gene>
<dbReference type="Proteomes" id="UP000619293">
    <property type="component" value="Unassembled WGS sequence"/>
</dbReference>
<dbReference type="PANTHER" id="PTHR33361:SF2">
    <property type="entry name" value="DUF885 DOMAIN-CONTAINING PROTEIN"/>
    <property type="match status" value="1"/>
</dbReference>
<proteinExistence type="predicted"/>
<dbReference type="Pfam" id="PF05960">
    <property type="entry name" value="DUF885"/>
    <property type="match status" value="1"/>
</dbReference>